<dbReference type="AlphaFoldDB" id="A0A563DWV7"/>
<feature type="chain" id="PRO_5038989968" description="SGNH/GDSL hydrolase family protein" evidence="1">
    <location>
        <begin position="23"/>
        <end position="330"/>
    </location>
</feature>
<name>A0A563DWV7_9MICO</name>
<protein>
    <recommendedName>
        <fullName evidence="4">SGNH/GDSL hydrolase family protein</fullName>
    </recommendedName>
</protein>
<reference evidence="2 3" key="2">
    <citation type="submission" date="2019-08" db="EMBL/GenBank/DDBJ databases">
        <title>Jejuicoccus antrihumi gen. nov., sp. nov., a new member of the family Dermacoccaceae isolated from a cave.</title>
        <authorList>
            <person name="Schumann P."/>
            <person name="Kim I.S."/>
        </authorList>
    </citation>
    <scope>NUCLEOTIDE SEQUENCE [LARGE SCALE GENOMIC DNA]</scope>
    <source>
        <strain evidence="2 3">C5-26</strain>
    </source>
</reference>
<evidence type="ECO:0000256" key="1">
    <source>
        <dbReference type="SAM" id="SignalP"/>
    </source>
</evidence>
<dbReference type="RefSeq" id="WP_146318933.1">
    <property type="nucleotide sequence ID" value="NZ_VCQV01000028.1"/>
</dbReference>
<evidence type="ECO:0000313" key="2">
    <source>
        <dbReference type="EMBL" id="TWP34422.1"/>
    </source>
</evidence>
<gene>
    <name evidence="2" type="ORF">FGL98_17790</name>
</gene>
<keyword evidence="1" id="KW-0732">Signal</keyword>
<dbReference type="Proteomes" id="UP000320244">
    <property type="component" value="Unassembled WGS sequence"/>
</dbReference>
<sequence length="330" mass="34326">MTYALGRPITRLTAVMSTAAFAGLLMTGCGAPPKPATGRAAAARCTESGAATAKTPTIAILGDVGSSTIQYTSDVNLVVKAGTNKEAWVLVNGIGKDNNAPDKLASVVLKAKGRNELMRTNDMKCKKTAVTTAYSSLSRLSAPKPLNVFAALGTLAGNLHGSKAGGPVNVVLLGSLLNTTADADLSEATVLANPAKAINELAKEQLVESCKGWNVYAVGADQANPPLTSAQSAQLREFWREYFQHCGGRLVVWSDHLTTFPVNSSIAQADTTQIKIETTPHEVVATMSSDVLFAPNSAALQPTASKDLSQVLAPGVWTRSVSAGSDSIVM</sequence>
<evidence type="ECO:0000313" key="3">
    <source>
        <dbReference type="Proteomes" id="UP000320244"/>
    </source>
</evidence>
<keyword evidence="3" id="KW-1185">Reference proteome</keyword>
<comment type="caution">
    <text evidence="2">The sequence shown here is derived from an EMBL/GenBank/DDBJ whole genome shotgun (WGS) entry which is preliminary data.</text>
</comment>
<dbReference type="EMBL" id="VCQV01000028">
    <property type="protein sequence ID" value="TWP34422.1"/>
    <property type="molecule type" value="Genomic_DNA"/>
</dbReference>
<proteinExistence type="predicted"/>
<evidence type="ECO:0008006" key="4">
    <source>
        <dbReference type="Google" id="ProtNLM"/>
    </source>
</evidence>
<feature type="signal peptide" evidence="1">
    <location>
        <begin position="1"/>
        <end position="22"/>
    </location>
</feature>
<dbReference type="PROSITE" id="PS51257">
    <property type="entry name" value="PROKAR_LIPOPROTEIN"/>
    <property type="match status" value="1"/>
</dbReference>
<dbReference type="OrthoDB" id="5191934at2"/>
<organism evidence="2 3">
    <name type="scientific">Leekyejoonella antrihumi</name>
    <dbReference type="NCBI Taxonomy" id="1660198"/>
    <lineage>
        <taxon>Bacteria</taxon>
        <taxon>Bacillati</taxon>
        <taxon>Actinomycetota</taxon>
        <taxon>Actinomycetes</taxon>
        <taxon>Micrococcales</taxon>
        <taxon>Dermacoccaceae</taxon>
        <taxon>Leekyejoonella</taxon>
    </lineage>
</organism>
<reference evidence="2 3" key="1">
    <citation type="submission" date="2019-05" db="EMBL/GenBank/DDBJ databases">
        <authorList>
            <person name="Lee S.D."/>
        </authorList>
    </citation>
    <scope>NUCLEOTIDE SEQUENCE [LARGE SCALE GENOMIC DNA]</scope>
    <source>
        <strain evidence="2 3">C5-26</strain>
    </source>
</reference>
<accession>A0A563DWV7</accession>